<dbReference type="GO" id="GO:0140359">
    <property type="term" value="F:ABC-type transporter activity"/>
    <property type="evidence" value="ECO:0007669"/>
    <property type="project" value="InterPro"/>
</dbReference>
<dbReference type="OrthoDB" id="416154at2759"/>
<evidence type="ECO:0000313" key="3">
    <source>
        <dbReference type="EMBL" id="PIO66954.1"/>
    </source>
</evidence>
<dbReference type="InterPro" id="IPR003439">
    <property type="entry name" value="ABC_transporter-like_ATP-bd"/>
</dbReference>
<reference evidence="3 4" key="1">
    <citation type="submission" date="2015-09" db="EMBL/GenBank/DDBJ databases">
        <title>Draft genome of the parasitic nematode Teladorsagia circumcincta isolate WARC Sus (inbred).</title>
        <authorList>
            <person name="Mitreva M."/>
        </authorList>
    </citation>
    <scope>NUCLEOTIDE SEQUENCE [LARGE SCALE GENOMIC DNA]</scope>
    <source>
        <strain evidence="3 4">S</strain>
    </source>
</reference>
<name>A0A2G9U9Q2_TELCI</name>
<evidence type="ECO:0000313" key="4">
    <source>
        <dbReference type="Proteomes" id="UP000230423"/>
    </source>
</evidence>
<feature type="compositionally biased region" description="Basic and acidic residues" evidence="1">
    <location>
        <begin position="1"/>
        <end position="15"/>
    </location>
</feature>
<dbReference type="GO" id="GO:0016020">
    <property type="term" value="C:membrane"/>
    <property type="evidence" value="ECO:0007669"/>
    <property type="project" value="InterPro"/>
</dbReference>
<dbReference type="PANTHER" id="PTHR19229:SF151">
    <property type="entry name" value="ABC TRANSPORTER DOMAIN-CONTAINING PROTEIN"/>
    <property type="match status" value="1"/>
</dbReference>
<feature type="domain" description="ABC transporter" evidence="2">
    <location>
        <begin position="20"/>
        <end position="71"/>
    </location>
</feature>
<dbReference type="GO" id="GO:0005319">
    <property type="term" value="F:lipid transporter activity"/>
    <property type="evidence" value="ECO:0007669"/>
    <property type="project" value="TreeGrafter"/>
</dbReference>
<feature type="region of interest" description="Disordered" evidence="1">
    <location>
        <begin position="1"/>
        <end position="21"/>
    </location>
</feature>
<dbReference type="InterPro" id="IPR026082">
    <property type="entry name" value="ABCA"/>
</dbReference>
<dbReference type="AlphaFoldDB" id="A0A2G9U9Q2"/>
<gene>
    <name evidence="3" type="ORF">TELCIR_11316</name>
</gene>
<dbReference type="GO" id="GO:0005524">
    <property type="term" value="F:ATP binding"/>
    <property type="evidence" value="ECO:0007669"/>
    <property type="project" value="InterPro"/>
</dbReference>
<accession>A0A2G9U9Q2</accession>
<dbReference type="Pfam" id="PF00005">
    <property type="entry name" value="ABC_tran"/>
    <property type="match status" value="1"/>
</dbReference>
<protein>
    <recommendedName>
        <fullName evidence="2">ABC transporter domain-containing protein</fullName>
    </recommendedName>
</protein>
<dbReference type="SUPFAM" id="SSF52540">
    <property type="entry name" value="P-loop containing nucleoside triphosphate hydrolases"/>
    <property type="match status" value="1"/>
</dbReference>
<dbReference type="Proteomes" id="UP000230423">
    <property type="component" value="Unassembled WGS sequence"/>
</dbReference>
<dbReference type="PANTHER" id="PTHR19229">
    <property type="entry name" value="ATP-BINDING CASSETTE TRANSPORTER SUBFAMILY A ABCA"/>
    <property type="match status" value="1"/>
</dbReference>
<evidence type="ECO:0000259" key="2">
    <source>
        <dbReference type="Pfam" id="PF00005"/>
    </source>
</evidence>
<organism evidence="3 4">
    <name type="scientific">Teladorsagia circumcincta</name>
    <name type="common">Brown stomach worm</name>
    <name type="synonym">Ostertagia circumcincta</name>
    <dbReference type="NCBI Taxonomy" id="45464"/>
    <lineage>
        <taxon>Eukaryota</taxon>
        <taxon>Metazoa</taxon>
        <taxon>Ecdysozoa</taxon>
        <taxon>Nematoda</taxon>
        <taxon>Chromadorea</taxon>
        <taxon>Rhabditida</taxon>
        <taxon>Rhabditina</taxon>
        <taxon>Rhabditomorpha</taxon>
        <taxon>Strongyloidea</taxon>
        <taxon>Trichostrongylidae</taxon>
        <taxon>Teladorsagia</taxon>
    </lineage>
</organism>
<sequence length="131" mass="14618">MKRVEKKATDKEKGKKGGWQSEANVLSDSLEMEDFKNKKASWLSQSEKRKLCIANAFIGGSRVVLLDEPTAGMDYTSRKALQILVASQKDTRAIMITTQNMDDAESMGHQLYVMYMGRTVCSGDIQFVKGS</sequence>
<proteinExistence type="predicted"/>
<dbReference type="GO" id="GO:0016887">
    <property type="term" value="F:ATP hydrolysis activity"/>
    <property type="evidence" value="ECO:0007669"/>
    <property type="project" value="InterPro"/>
</dbReference>
<dbReference type="Gene3D" id="3.40.50.300">
    <property type="entry name" value="P-loop containing nucleotide triphosphate hydrolases"/>
    <property type="match status" value="1"/>
</dbReference>
<evidence type="ECO:0000256" key="1">
    <source>
        <dbReference type="SAM" id="MobiDB-lite"/>
    </source>
</evidence>
<dbReference type="InterPro" id="IPR027417">
    <property type="entry name" value="P-loop_NTPase"/>
</dbReference>
<keyword evidence="4" id="KW-1185">Reference proteome</keyword>
<dbReference type="EMBL" id="KZ347914">
    <property type="protein sequence ID" value="PIO66954.1"/>
    <property type="molecule type" value="Genomic_DNA"/>
</dbReference>